<feature type="region of interest" description="Disordered" evidence="1">
    <location>
        <begin position="46"/>
        <end position="83"/>
    </location>
</feature>
<gene>
    <name evidence="4" type="ORF">GCM10011584_34090</name>
</gene>
<protein>
    <recommendedName>
        <fullName evidence="3">DUF8175 domain-containing protein</fullName>
    </recommendedName>
</protein>
<keyword evidence="2" id="KW-0812">Transmembrane</keyword>
<dbReference type="RefSeq" id="WP_188785273.1">
    <property type="nucleotide sequence ID" value="NZ_BMNI01000016.1"/>
</dbReference>
<keyword evidence="2" id="KW-1133">Transmembrane helix</keyword>
<comment type="caution">
    <text evidence="4">The sequence shown here is derived from an EMBL/GenBank/DDBJ whole genome shotgun (WGS) entry which is preliminary data.</text>
</comment>
<feature type="compositionally biased region" description="Low complexity" evidence="1">
    <location>
        <begin position="50"/>
        <end position="68"/>
    </location>
</feature>
<feature type="transmembrane region" description="Helical" evidence="2">
    <location>
        <begin position="20"/>
        <end position="42"/>
    </location>
</feature>
<dbReference type="EMBL" id="BMNI01000016">
    <property type="protein sequence ID" value="GGO94028.1"/>
    <property type="molecule type" value="Genomic_DNA"/>
</dbReference>
<keyword evidence="5" id="KW-1185">Reference proteome</keyword>
<proteinExistence type="predicted"/>
<evidence type="ECO:0000256" key="1">
    <source>
        <dbReference type="SAM" id="MobiDB-lite"/>
    </source>
</evidence>
<evidence type="ECO:0000259" key="3">
    <source>
        <dbReference type="Pfam" id="PF26526"/>
    </source>
</evidence>
<evidence type="ECO:0000313" key="5">
    <source>
        <dbReference type="Proteomes" id="UP000655410"/>
    </source>
</evidence>
<evidence type="ECO:0000256" key="2">
    <source>
        <dbReference type="SAM" id="Phobius"/>
    </source>
</evidence>
<evidence type="ECO:0000313" key="4">
    <source>
        <dbReference type="EMBL" id="GGO94028.1"/>
    </source>
</evidence>
<accession>A0ABQ2NDN2</accession>
<dbReference type="InterPro" id="IPR058488">
    <property type="entry name" value="DUF8175"/>
</dbReference>
<dbReference type="Proteomes" id="UP000655410">
    <property type="component" value="Unassembled WGS sequence"/>
</dbReference>
<keyword evidence="2" id="KW-0472">Membrane</keyword>
<organism evidence="4 5">
    <name type="scientific">Nocardioides phosphati</name>
    <dbReference type="NCBI Taxonomy" id="1867775"/>
    <lineage>
        <taxon>Bacteria</taxon>
        <taxon>Bacillati</taxon>
        <taxon>Actinomycetota</taxon>
        <taxon>Actinomycetes</taxon>
        <taxon>Propionibacteriales</taxon>
        <taxon>Nocardioidaceae</taxon>
        <taxon>Nocardioides</taxon>
    </lineage>
</organism>
<sequence>MSEEYGFVEKPSPWTRPSFIAAAGLLALIVVVGIVLSAIGVFGDDKAKDAAPAPTSSTTSTPSDPDASVCGLEGHETSGALGTAPKDVKWELVGRVALPSSKTAGPGRVEESGLRYCYARTKEGAVLAAANVYSWPAVTDDEGIVEHAVASGPGKTAVANSTRDGDADEGEGVSVQIRGFRLLSYSDTSAMVDFAFQNATTNSYVHASMEMAWEDGDWRVVLNPDGSFNPGSALPDLTGYVPWSGA</sequence>
<feature type="domain" description="DUF8175" evidence="3">
    <location>
        <begin position="51"/>
        <end position="242"/>
    </location>
</feature>
<name>A0ABQ2NDN2_9ACTN</name>
<dbReference type="Pfam" id="PF26526">
    <property type="entry name" value="DUF8175"/>
    <property type="match status" value="1"/>
</dbReference>
<reference evidence="5" key="1">
    <citation type="journal article" date="2019" name="Int. J. Syst. Evol. Microbiol.">
        <title>The Global Catalogue of Microorganisms (GCM) 10K type strain sequencing project: providing services to taxonomists for standard genome sequencing and annotation.</title>
        <authorList>
            <consortium name="The Broad Institute Genomics Platform"/>
            <consortium name="The Broad Institute Genome Sequencing Center for Infectious Disease"/>
            <person name="Wu L."/>
            <person name="Ma J."/>
        </authorList>
    </citation>
    <scope>NUCLEOTIDE SEQUENCE [LARGE SCALE GENOMIC DNA]</scope>
    <source>
        <strain evidence="5">CGMCC 4.7371</strain>
    </source>
</reference>